<evidence type="ECO:0000313" key="2">
    <source>
        <dbReference type="Proteomes" id="UP000198964"/>
    </source>
</evidence>
<dbReference type="RefSeq" id="WP_093919856.1">
    <property type="nucleotide sequence ID" value="NZ_FONW01000004.1"/>
</dbReference>
<reference evidence="1 2" key="1">
    <citation type="submission" date="2016-10" db="EMBL/GenBank/DDBJ databases">
        <authorList>
            <person name="de Groot N.N."/>
        </authorList>
    </citation>
    <scope>NUCLEOTIDE SEQUENCE [LARGE SCALE GENOMIC DNA]</scope>
    <source>
        <strain evidence="1 2">CGMCC 1.9156</strain>
    </source>
</reference>
<dbReference type="InterPro" id="IPR051454">
    <property type="entry name" value="RNA/ubiquinone_mod_enzymes"/>
</dbReference>
<dbReference type="STRING" id="655355.SAMN05216283_104176"/>
<accession>A0A1I2HNE1</accession>
<dbReference type="Pfam" id="PF01136">
    <property type="entry name" value="Peptidase_U32"/>
    <property type="match status" value="1"/>
</dbReference>
<name>A0A1I2HNE1_9BACT</name>
<protein>
    <submittedName>
        <fullName evidence="1">Putative protease</fullName>
    </submittedName>
</protein>
<keyword evidence="1" id="KW-0645">Protease</keyword>
<gene>
    <name evidence="1" type="ORF">SAMN05216283_104176</name>
</gene>
<keyword evidence="1" id="KW-0378">Hydrolase</keyword>
<evidence type="ECO:0000313" key="1">
    <source>
        <dbReference type="EMBL" id="SFF31212.1"/>
    </source>
</evidence>
<dbReference type="GO" id="GO:0006508">
    <property type="term" value="P:proteolysis"/>
    <property type="evidence" value="ECO:0007669"/>
    <property type="project" value="UniProtKB-KW"/>
</dbReference>
<organism evidence="1 2">
    <name type="scientific">Sunxiuqinia elliptica</name>
    <dbReference type="NCBI Taxonomy" id="655355"/>
    <lineage>
        <taxon>Bacteria</taxon>
        <taxon>Pseudomonadati</taxon>
        <taxon>Bacteroidota</taxon>
        <taxon>Bacteroidia</taxon>
        <taxon>Marinilabiliales</taxon>
        <taxon>Prolixibacteraceae</taxon>
        <taxon>Sunxiuqinia</taxon>
    </lineage>
</organism>
<dbReference type="GO" id="GO:0008233">
    <property type="term" value="F:peptidase activity"/>
    <property type="evidence" value="ECO:0007669"/>
    <property type="project" value="UniProtKB-KW"/>
</dbReference>
<dbReference type="EMBL" id="FONW01000004">
    <property type="protein sequence ID" value="SFF31212.1"/>
    <property type="molecule type" value="Genomic_DNA"/>
</dbReference>
<keyword evidence="2" id="KW-1185">Reference proteome</keyword>
<dbReference type="Proteomes" id="UP000198964">
    <property type="component" value="Unassembled WGS sequence"/>
</dbReference>
<dbReference type="PANTHER" id="PTHR30217">
    <property type="entry name" value="PEPTIDASE U32 FAMILY"/>
    <property type="match status" value="1"/>
</dbReference>
<sequence length="662" mass="76538">MGNRKTELLLPAGNTESFYAALDGGADAVYLGLKNFNARGRAANFGESHLMAALKEAQKRKVKIYVTLNTVIKNKEIDDLLDVLAFLEKAGVDAIIIQDWGVYHIARLRFPKLVIHASTQMGNHNSLGVEFSTQKKIARVILARELTMTELKHIAKRSTTELELFIHGALCYSFSGLCFFSSYLGGRGANRGLCAQPCRRIYQDDQQSKFLFNLKDNQQLPNLKQLQQLGIHSLKVEGRMKSADYVYRVAKAYRMAIDDPSKKEEAEQLLRMDFGREKIAYFLGKDVRDGITNTSNTGILIGKVILAKDGKVTFESDTAMQEGDRIRIRHIQDDSTINLKLRELEVAESRYSFVYDGQEKVRVGDELYWVGRREQRFPGKFADLPHARMKSLPYGEKKKVRQQLLIKSRPSKPRLFVRVDQPDWLRKIRIEDVDGLILSFTRKELESFDFAARFIQQNKHRIYIETPKFISEEHLEDYQKLIRRIEKQGFRQFFISHLSQRLLLSKDSQVSSNENVYVYNDAAAKMLNDTRIRNFCYPLENDFDNLKSMQNKQGIVLLHAYPELFYSRMPVRVASEEQQFKDDTNKTFQKASRDGITIVTPEAPVSLFQYKKQLQKEGFSNFMIDLSHEKPSKHTFKKVLNKFRFAEQYQPSTTFNFKKGLQ</sequence>
<dbReference type="InterPro" id="IPR001539">
    <property type="entry name" value="Peptidase_U32"/>
</dbReference>
<dbReference type="PANTHER" id="PTHR30217:SF10">
    <property type="entry name" value="23S RRNA 5-HYDROXYCYTIDINE C2501 SYNTHASE"/>
    <property type="match status" value="1"/>
</dbReference>
<proteinExistence type="predicted"/>
<dbReference type="AlphaFoldDB" id="A0A1I2HNE1"/>